<accession>A0AAW1JFU2</accession>
<feature type="domain" description="DDE-1" evidence="2">
    <location>
        <begin position="10"/>
        <end position="120"/>
    </location>
</feature>
<evidence type="ECO:0000256" key="1">
    <source>
        <dbReference type="SAM" id="MobiDB-lite"/>
    </source>
</evidence>
<comment type="caution">
    <text evidence="3">The sequence shown here is derived from an EMBL/GenBank/DDBJ whole genome shotgun (WGS) entry which is preliminary data.</text>
</comment>
<keyword evidence="4" id="KW-1185">Reference proteome</keyword>
<dbReference type="InterPro" id="IPR004875">
    <property type="entry name" value="DDE_SF_endonuclease_dom"/>
</dbReference>
<dbReference type="AlphaFoldDB" id="A0AAW1JFU2"/>
<evidence type="ECO:0000313" key="4">
    <source>
        <dbReference type="Proteomes" id="UP001458880"/>
    </source>
</evidence>
<dbReference type="EMBL" id="JASPKY010000395">
    <property type="protein sequence ID" value="KAK9702337.1"/>
    <property type="molecule type" value="Genomic_DNA"/>
</dbReference>
<evidence type="ECO:0000313" key="3">
    <source>
        <dbReference type="EMBL" id="KAK9702337.1"/>
    </source>
</evidence>
<sequence length="294" mass="33388">MVAPEHAESVTVVGCINAVGNSIPPMVIFKGKRLKEEFKGNLPPGSLVTMSPKGYMTTELFVVFIGHLAKYRTADSTLLIFDGVKTILTTAFNTTHELQPLDKAVYRSFEFHWDQEVLRYWHLHPDRRLTKTTFNVIFSKVWPKCTTPENIISGFRFTGIFPFDPTAIPEVAFAPSLLTERPHLDDLDEHFEEEDNIPLAQLFHVIRNNSSSTKRNEEADHHNNLNASSVTISDSSFHDLLPTPTKYQEKPRNTDRKKALNYKPQVVTKDLFSTSTPKARKEKENDCLPSTSTL</sequence>
<organism evidence="3 4">
    <name type="scientific">Popillia japonica</name>
    <name type="common">Japanese beetle</name>
    <dbReference type="NCBI Taxonomy" id="7064"/>
    <lineage>
        <taxon>Eukaryota</taxon>
        <taxon>Metazoa</taxon>
        <taxon>Ecdysozoa</taxon>
        <taxon>Arthropoda</taxon>
        <taxon>Hexapoda</taxon>
        <taxon>Insecta</taxon>
        <taxon>Pterygota</taxon>
        <taxon>Neoptera</taxon>
        <taxon>Endopterygota</taxon>
        <taxon>Coleoptera</taxon>
        <taxon>Polyphaga</taxon>
        <taxon>Scarabaeiformia</taxon>
        <taxon>Scarabaeidae</taxon>
        <taxon>Rutelinae</taxon>
        <taxon>Popillia</taxon>
    </lineage>
</organism>
<reference evidence="3 4" key="1">
    <citation type="journal article" date="2024" name="BMC Genomics">
        <title>De novo assembly and annotation of Popillia japonica's genome with initial clues to its potential as an invasive pest.</title>
        <authorList>
            <person name="Cucini C."/>
            <person name="Boschi S."/>
            <person name="Funari R."/>
            <person name="Cardaioli E."/>
            <person name="Iannotti N."/>
            <person name="Marturano G."/>
            <person name="Paoli F."/>
            <person name="Bruttini M."/>
            <person name="Carapelli A."/>
            <person name="Frati F."/>
            <person name="Nardi F."/>
        </authorList>
    </citation>
    <scope>NUCLEOTIDE SEQUENCE [LARGE SCALE GENOMIC DNA]</scope>
    <source>
        <strain evidence="3">DMR45628</strain>
    </source>
</reference>
<gene>
    <name evidence="3" type="ORF">QE152_g30011</name>
</gene>
<protein>
    <recommendedName>
        <fullName evidence="2">DDE-1 domain-containing protein</fullName>
    </recommendedName>
</protein>
<feature type="compositionally biased region" description="Basic and acidic residues" evidence="1">
    <location>
        <begin position="247"/>
        <end position="258"/>
    </location>
</feature>
<name>A0AAW1JFU2_POPJA</name>
<dbReference type="Proteomes" id="UP001458880">
    <property type="component" value="Unassembled WGS sequence"/>
</dbReference>
<feature type="region of interest" description="Disordered" evidence="1">
    <location>
        <begin position="243"/>
        <end position="294"/>
    </location>
</feature>
<evidence type="ECO:0000259" key="2">
    <source>
        <dbReference type="Pfam" id="PF03184"/>
    </source>
</evidence>
<dbReference type="Pfam" id="PF03184">
    <property type="entry name" value="DDE_1"/>
    <property type="match status" value="1"/>
</dbReference>
<dbReference type="GO" id="GO:0003676">
    <property type="term" value="F:nucleic acid binding"/>
    <property type="evidence" value="ECO:0007669"/>
    <property type="project" value="InterPro"/>
</dbReference>
<proteinExistence type="predicted"/>